<proteinExistence type="predicted"/>
<sequence>MTRPAADKARMVGESLGDGHYRISGQVSLPAPPDRVRGCLTDPDSIRTWALGGKVHIRLAEERGLYVFTMRTSSSMSTTVYGQVLVDEPRRVVRRYRDARPGAERRVGVDYERLVSYTLDPAPAGTLVRCEVDVMVRGLSERGAAAVRRVEALSLEHSLERMALLVAGRRPPLWSVLFSFVFPKAPIPV</sequence>
<name>A0ABS0DBJ2_9NOCA</name>
<gene>
    <name evidence="1" type="ORF">IU449_05815</name>
</gene>
<evidence type="ECO:0000313" key="1">
    <source>
        <dbReference type="EMBL" id="MBF6354073.1"/>
    </source>
</evidence>
<accession>A0ABS0DBJ2</accession>
<evidence type="ECO:0000313" key="2">
    <source>
        <dbReference type="Proteomes" id="UP000707731"/>
    </source>
</evidence>
<reference evidence="1 2" key="1">
    <citation type="submission" date="2020-10" db="EMBL/GenBank/DDBJ databases">
        <title>Identification of Nocardia species via Next-generation sequencing and recognition of intraspecies genetic diversity.</title>
        <authorList>
            <person name="Li P."/>
            <person name="Li P."/>
            <person name="Lu B."/>
        </authorList>
    </citation>
    <scope>NUCLEOTIDE SEQUENCE [LARGE SCALE GENOMIC DNA]</scope>
    <source>
        <strain evidence="1 2">BJ06-0143</strain>
    </source>
</reference>
<dbReference type="Pfam" id="PF10604">
    <property type="entry name" value="Polyketide_cyc2"/>
    <property type="match status" value="1"/>
</dbReference>
<comment type="caution">
    <text evidence="1">The sequence shown here is derived from an EMBL/GenBank/DDBJ whole genome shotgun (WGS) entry which is preliminary data.</text>
</comment>
<dbReference type="InterPro" id="IPR019587">
    <property type="entry name" value="Polyketide_cyclase/dehydratase"/>
</dbReference>
<dbReference type="RefSeq" id="WP_195000892.1">
    <property type="nucleotide sequence ID" value="NZ_JADLQN010000001.1"/>
</dbReference>
<protein>
    <submittedName>
        <fullName evidence="1">SRPBCC domain-containing protein</fullName>
    </submittedName>
</protein>
<dbReference type="Proteomes" id="UP000707731">
    <property type="component" value="Unassembled WGS sequence"/>
</dbReference>
<dbReference type="InterPro" id="IPR023393">
    <property type="entry name" value="START-like_dom_sf"/>
</dbReference>
<keyword evidence="2" id="KW-1185">Reference proteome</keyword>
<organism evidence="1 2">
    <name type="scientific">Nocardia higoensis</name>
    <dbReference type="NCBI Taxonomy" id="228599"/>
    <lineage>
        <taxon>Bacteria</taxon>
        <taxon>Bacillati</taxon>
        <taxon>Actinomycetota</taxon>
        <taxon>Actinomycetes</taxon>
        <taxon>Mycobacteriales</taxon>
        <taxon>Nocardiaceae</taxon>
        <taxon>Nocardia</taxon>
    </lineage>
</organism>
<dbReference type="EMBL" id="JADLQN010000001">
    <property type="protein sequence ID" value="MBF6354073.1"/>
    <property type="molecule type" value="Genomic_DNA"/>
</dbReference>
<dbReference type="SUPFAM" id="SSF55961">
    <property type="entry name" value="Bet v1-like"/>
    <property type="match status" value="1"/>
</dbReference>
<dbReference type="Gene3D" id="3.30.530.20">
    <property type="match status" value="1"/>
</dbReference>
<dbReference type="CDD" id="cd07814">
    <property type="entry name" value="SRPBCC_CalC_Aha1-like"/>
    <property type="match status" value="1"/>
</dbReference>